<gene>
    <name evidence="2" type="ORF">LIZ65_07770</name>
</gene>
<dbReference type="Pfam" id="PF13508">
    <property type="entry name" value="Acetyltransf_7"/>
    <property type="match status" value="1"/>
</dbReference>
<evidence type="ECO:0000313" key="2">
    <source>
        <dbReference type="EMBL" id="MCB7387187.1"/>
    </source>
</evidence>
<organism evidence="2 3">
    <name type="scientific">Bariatricus massiliensis</name>
    <dbReference type="NCBI Taxonomy" id="1745713"/>
    <lineage>
        <taxon>Bacteria</taxon>
        <taxon>Bacillati</taxon>
        <taxon>Bacillota</taxon>
        <taxon>Clostridia</taxon>
        <taxon>Lachnospirales</taxon>
        <taxon>Lachnospiraceae</taxon>
        <taxon>Bariatricus</taxon>
    </lineage>
</organism>
<evidence type="ECO:0000259" key="1">
    <source>
        <dbReference type="PROSITE" id="PS51186"/>
    </source>
</evidence>
<sequence length="143" mass="16877">MKIRFAEKSDIEILSTYDKHIRITELESAVSLGRVIVAEDNEILIGWLRWNLFWDNTPFMNMLFILEQYRSSGYGRKMVAYWEKQMKTDGYHLVMTSSLSNETAQYFYRKLNYVDSGALLLPEEPLEIIFVKKLSFMKSVVEI</sequence>
<dbReference type="RefSeq" id="WP_066734011.1">
    <property type="nucleotide sequence ID" value="NZ_JAJCIQ010000003.1"/>
</dbReference>
<feature type="domain" description="N-acetyltransferase" evidence="1">
    <location>
        <begin position="1"/>
        <end position="135"/>
    </location>
</feature>
<dbReference type="EMBL" id="JAJCIS010000003">
    <property type="protein sequence ID" value="MCB7387187.1"/>
    <property type="molecule type" value="Genomic_DNA"/>
</dbReference>
<dbReference type="PROSITE" id="PS51186">
    <property type="entry name" value="GNAT"/>
    <property type="match status" value="1"/>
</dbReference>
<dbReference type="CDD" id="cd04301">
    <property type="entry name" value="NAT_SF"/>
    <property type="match status" value="1"/>
</dbReference>
<accession>A0ABS8DFJ6</accession>
<dbReference type="InterPro" id="IPR016181">
    <property type="entry name" value="Acyl_CoA_acyltransferase"/>
</dbReference>
<name>A0ABS8DFJ6_9FIRM</name>
<dbReference type="InterPro" id="IPR000182">
    <property type="entry name" value="GNAT_dom"/>
</dbReference>
<reference evidence="2 3" key="1">
    <citation type="submission" date="2021-10" db="EMBL/GenBank/DDBJ databases">
        <title>Collection of gut derived symbiotic bacterial strains cultured from healthy donors.</title>
        <authorList>
            <person name="Lin H."/>
            <person name="Littmann E."/>
            <person name="Kohout C."/>
            <person name="Pamer E.G."/>
        </authorList>
    </citation>
    <scope>NUCLEOTIDE SEQUENCE [LARGE SCALE GENOMIC DNA]</scope>
    <source>
        <strain evidence="2 3">DFI.1.165</strain>
    </source>
</reference>
<dbReference type="Gene3D" id="3.40.630.30">
    <property type="match status" value="1"/>
</dbReference>
<evidence type="ECO:0000313" key="3">
    <source>
        <dbReference type="Proteomes" id="UP001299546"/>
    </source>
</evidence>
<comment type="caution">
    <text evidence="2">The sequence shown here is derived from an EMBL/GenBank/DDBJ whole genome shotgun (WGS) entry which is preliminary data.</text>
</comment>
<keyword evidence="3" id="KW-1185">Reference proteome</keyword>
<proteinExistence type="predicted"/>
<dbReference type="Proteomes" id="UP001299546">
    <property type="component" value="Unassembled WGS sequence"/>
</dbReference>
<protein>
    <submittedName>
        <fullName evidence="2">GNAT family N-acetyltransferase</fullName>
    </submittedName>
</protein>
<dbReference type="SUPFAM" id="SSF55729">
    <property type="entry name" value="Acyl-CoA N-acyltransferases (Nat)"/>
    <property type="match status" value="1"/>
</dbReference>